<sequence>MSFSKPTQNTVYEYTQVAQRHGSLPLTGSPHYPPPRSGPSHSSNNRPEEQNIDVPMVVMDENGNSYTGLRPGNYIENGREYHGFHRGKYMFPCDEKELDRLDMFHKFFEVTRGKHRSAPLNLEQPGNLIRILDVGTGTGIWAIDIIDQLLAFGVPPEKLYAIGCDLVPCQPQSIPPGLSFRQMDFESPWTGLGLEDWDLIHMRMLNGSVANWPEVYNKAYQLLKPGIGHIELVELDMQPRCDDGTLPHDSPLIVWTRSLLQATEEYSKPLAYNVNTGPQLQQQGFEDIKHEIKRVPLSPWDTQDMQQREIGRWFNLCLTESLEPLTLAPMIRVRSWTRADVERLTQDARVDICSRRIHVYFEMHIWTARRPAKP</sequence>
<evidence type="ECO:0000256" key="10">
    <source>
        <dbReference type="SAM" id="MobiDB-lite"/>
    </source>
</evidence>
<comment type="similarity">
    <text evidence="8">Belongs to the methyltransferase superfamily. LaeA methyltransferase family.</text>
</comment>
<reference evidence="11" key="1">
    <citation type="submission" date="2021-07" db="EMBL/GenBank/DDBJ databases">
        <authorList>
            <person name="Durling M."/>
        </authorList>
    </citation>
    <scope>NUCLEOTIDE SEQUENCE</scope>
</reference>
<dbReference type="Gene3D" id="3.40.50.150">
    <property type="entry name" value="Vaccinia Virus protein VP39"/>
    <property type="match status" value="1"/>
</dbReference>
<keyword evidence="12" id="KW-1185">Reference proteome</keyword>
<dbReference type="GO" id="GO:0008168">
    <property type="term" value="F:methyltransferase activity"/>
    <property type="evidence" value="ECO:0007669"/>
    <property type="project" value="UniProtKB-KW"/>
</dbReference>
<evidence type="ECO:0000313" key="12">
    <source>
        <dbReference type="Proteomes" id="UP000701801"/>
    </source>
</evidence>
<proteinExistence type="inferred from homology"/>
<evidence type="ECO:0000256" key="4">
    <source>
        <dbReference type="ARBA" id="ARBA00022691"/>
    </source>
</evidence>
<comment type="caution">
    <text evidence="11">The sequence shown here is derived from an EMBL/GenBank/DDBJ whole genome shotgun (WGS) entry which is preliminary data.</text>
</comment>
<evidence type="ECO:0000256" key="2">
    <source>
        <dbReference type="ARBA" id="ARBA00022603"/>
    </source>
</evidence>
<protein>
    <recommendedName>
        <fullName evidence="13">Methyltransferase</fullName>
    </recommendedName>
</protein>
<name>A0A9N9Q033_9HELO</name>
<gene>
    <name evidence="11" type="ORF">HYALB_00008212</name>
</gene>
<evidence type="ECO:0000313" key="11">
    <source>
        <dbReference type="EMBL" id="CAG8981058.1"/>
    </source>
</evidence>
<dbReference type="SUPFAM" id="SSF53335">
    <property type="entry name" value="S-adenosyl-L-methionine-dependent methyltransferases"/>
    <property type="match status" value="1"/>
</dbReference>
<dbReference type="GO" id="GO:0032259">
    <property type="term" value="P:methylation"/>
    <property type="evidence" value="ECO:0007669"/>
    <property type="project" value="UniProtKB-KW"/>
</dbReference>
<evidence type="ECO:0000256" key="6">
    <source>
        <dbReference type="ARBA" id="ARBA00023163"/>
    </source>
</evidence>
<dbReference type="Proteomes" id="UP000701801">
    <property type="component" value="Unassembled WGS sequence"/>
</dbReference>
<comment type="catalytic activity">
    <reaction evidence="9">
        <text>L-methionyl-[protein] + S-adenosyl-L-methionine = S-methyl-L-methionyl-[protein] + S-adenosyl-L-homocysteine</text>
        <dbReference type="Rhea" id="RHEA:60560"/>
        <dbReference type="Rhea" id="RHEA-COMP:12313"/>
        <dbReference type="Rhea" id="RHEA-COMP:15592"/>
        <dbReference type="ChEBI" id="CHEBI:16044"/>
        <dbReference type="ChEBI" id="CHEBI:57856"/>
        <dbReference type="ChEBI" id="CHEBI:59789"/>
        <dbReference type="ChEBI" id="CHEBI:142742"/>
    </reaction>
    <physiologicalReaction direction="left-to-right" evidence="9">
        <dbReference type="Rhea" id="RHEA:60561"/>
    </physiologicalReaction>
</comment>
<dbReference type="InterPro" id="IPR029063">
    <property type="entry name" value="SAM-dependent_MTases_sf"/>
</dbReference>
<evidence type="ECO:0000256" key="3">
    <source>
        <dbReference type="ARBA" id="ARBA00022679"/>
    </source>
</evidence>
<dbReference type="EMBL" id="CAJVRM010000440">
    <property type="protein sequence ID" value="CAG8981058.1"/>
    <property type="molecule type" value="Genomic_DNA"/>
</dbReference>
<organism evidence="11 12">
    <name type="scientific">Hymenoscyphus albidus</name>
    <dbReference type="NCBI Taxonomy" id="595503"/>
    <lineage>
        <taxon>Eukaryota</taxon>
        <taxon>Fungi</taxon>
        <taxon>Dikarya</taxon>
        <taxon>Ascomycota</taxon>
        <taxon>Pezizomycotina</taxon>
        <taxon>Leotiomycetes</taxon>
        <taxon>Helotiales</taxon>
        <taxon>Helotiaceae</taxon>
        <taxon>Hymenoscyphus</taxon>
    </lineage>
</organism>
<keyword evidence="3" id="KW-0808">Transferase</keyword>
<dbReference type="Pfam" id="PF13489">
    <property type="entry name" value="Methyltransf_23"/>
    <property type="match status" value="1"/>
</dbReference>
<dbReference type="CDD" id="cd02440">
    <property type="entry name" value="AdoMet_MTases"/>
    <property type="match status" value="1"/>
</dbReference>
<keyword evidence="6" id="KW-0804">Transcription</keyword>
<dbReference type="PANTHER" id="PTHR43591">
    <property type="entry name" value="METHYLTRANSFERASE"/>
    <property type="match status" value="1"/>
</dbReference>
<dbReference type="OrthoDB" id="2013972at2759"/>
<accession>A0A9N9Q033</accession>
<dbReference type="GO" id="GO:0005634">
    <property type="term" value="C:nucleus"/>
    <property type="evidence" value="ECO:0007669"/>
    <property type="project" value="UniProtKB-SubCell"/>
</dbReference>
<evidence type="ECO:0000256" key="1">
    <source>
        <dbReference type="ARBA" id="ARBA00004123"/>
    </source>
</evidence>
<evidence type="ECO:0000256" key="7">
    <source>
        <dbReference type="ARBA" id="ARBA00023242"/>
    </source>
</evidence>
<feature type="region of interest" description="Disordered" evidence="10">
    <location>
        <begin position="22"/>
        <end position="52"/>
    </location>
</feature>
<dbReference type="AlphaFoldDB" id="A0A9N9Q033"/>
<evidence type="ECO:0000256" key="5">
    <source>
        <dbReference type="ARBA" id="ARBA00023015"/>
    </source>
</evidence>
<keyword evidence="4" id="KW-0949">S-adenosyl-L-methionine</keyword>
<evidence type="ECO:0000256" key="8">
    <source>
        <dbReference type="ARBA" id="ARBA00038158"/>
    </source>
</evidence>
<keyword evidence="2" id="KW-0489">Methyltransferase</keyword>
<dbReference type="PANTHER" id="PTHR43591:SF30">
    <property type="entry name" value="PROTEIN-METHIONINE METHYLTRANSFERASE LAEA"/>
    <property type="match status" value="1"/>
</dbReference>
<evidence type="ECO:0008006" key="13">
    <source>
        <dbReference type="Google" id="ProtNLM"/>
    </source>
</evidence>
<comment type="subcellular location">
    <subcellularLocation>
        <location evidence="1">Nucleus</location>
    </subcellularLocation>
</comment>
<evidence type="ECO:0000256" key="9">
    <source>
        <dbReference type="ARBA" id="ARBA00047870"/>
    </source>
</evidence>
<keyword evidence="7" id="KW-0539">Nucleus</keyword>
<keyword evidence="5" id="KW-0805">Transcription regulation</keyword>